<accession>G0VCR0</accession>
<dbReference type="OMA" id="ITRCITY"/>
<proteinExistence type="predicted"/>
<name>G0VCR0_NAUCA</name>
<dbReference type="GO" id="GO:0007035">
    <property type="term" value="P:vacuolar acidification"/>
    <property type="evidence" value="ECO:0007669"/>
    <property type="project" value="EnsemblFungi"/>
</dbReference>
<dbReference type="PANTHER" id="PTHR13618:SF1">
    <property type="entry name" value="PROTEIN ROGDI HOMOLOG"/>
    <property type="match status" value="1"/>
</dbReference>
<keyword evidence="2" id="KW-1185">Reference proteome</keyword>
<evidence type="ECO:0000313" key="1">
    <source>
        <dbReference type="EMBL" id="CCC69270.1"/>
    </source>
</evidence>
<dbReference type="STRING" id="1064592.G0VCR0"/>
<dbReference type="InterPro" id="IPR028241">
    <property type="entry name" value="RAVE2/Rogdi"/>
</dbReference>
<dbReference type="GO" id="GO:0043291">
    <property type="term" value="C:RAVE complex"/>
    <property type="evidence" value="ECO:0007669"/>
    <property type="project" value="EnsemblFungi"/>
</dbReference>
<gene>
    <name evidence="1" type="primary">NCAS0C02800</name>
    <name evidence="1" type="ordered locus">NCAS_0C02800</name>
</gene>
<protein>
    <submittedName>
        <fullName evidence="1">Uncharacterized protein</fullName>
    </submittedName>
</protein>
<dbReference type="Proteomes" id="UP000001640">
    <property type="component" value="Chromosome 3"/>
</dbReference>
<dbReference type="AlphaFoldDB" id="G0VCR0"/>
<organism evidence="1 2">
    <name type="scientific">Naumovozyma castellii</name>
    <name type="common">Yeast</name>
    <name type="synonym">Saccharomyces castellii</name>
    <dbReference type="NCBI Taxonomy" id="27288"/>
    <lineage>
        <taxon>Eukaryota</taxon>
        <taxon>Fungi</taxon>
        <taxon>Dikarya</taxon>
        <taxon>Ascomycota</taxon>
        <taxon>Saccharomycotina</taxon>
        <taxon>Saccharomycetes</taxon>
        <taxon>Saccharomycetales</taxon>
        <taxon>Saccharomycetaceae</taxon>
        <taxon>Naumovozyma</taxon>
    </lineage>
</organism>
<dbReference type="OrthoDB" id="66510at2759"/>
<dbReference type="GeneID" id="96902853"/>
<sequence>MTTELYPDDYFGGQDKFDPIIDHTNERRWLINEIIKPELPNIIDNVEKCLDMLHSDQIFKMPISNGTNGVDSSQSNDLPSIKGVITRQGGYVLDFQAVVRFKEFKKGRPTLYRMNTGRKYPLLQLESIIDNLTELLKMLEDLELVEDVQEFADTFGIVLKLLTASTQLLQNPPQELIFPYNNNYIMKQMFQDCQNICESTHHEISLELVLFKNEISIDFRNLAKVTKKPWSEIDPTTGKSITDKIKDQLKTDRDKSTTEILTENGVHIEQPSLLNNIMMSTFNTEATTLAEAQRFLSRCVTFDNKVVTELEKLAITTSDPSLISITSKLAALDGTISNHYINLTVEECIINN</sequence>
<dbReference type="RefSeq" id="XP_003675636.1">
    <property type="nucleotide sequence ID" value="XM_003675588.1"/>
</dbReference>
<dbReference type="PANTHER" id="PTHR13618">
    <property type="entry name" value="LEUCINE ZIPPER CONTAINING TRANSCRIPTION FACTOR LZF1"/>
    <property type="match status" value="1"/>
</dbReference>
<reference key="2">
    <citation type="submission" date="2011-08" db="EMBL/GenBank/DDBJ databases">
        <title>Genome sequence of Naumovozyma castellii.</title>
        <authorList>
            <person name="Gordon J.L."/>
            <person name="Armisen D."/>
            <person name="Proux-Wera E."/>
            <person name="OhEigeartaigh S.S."/>
            <person name="Byrne K.P."/>
            <person name="Wolfe K.H."/>
        </authorList>
    </citation>
    <scope>NUCLEOTIDE SEQUENCE</scope>
    <source>
        <strain>Type strain:CBS 4309</strain>
    </source>
</reference>
<dbReference type="EMBL" id="HE576754">
    <property type="protein sequence ID" value="CCC69270.1"/>
    <property type="molecule type" value="Genomic_DNA"/>
</dbReference>
<dbReference type="FunCoup" id="G0VCR0">
    <property type="interactions" value="87"/>
</dbReference>
<dbReference type="HOGENOM" id="CLU_813985_0_0_1"/>
<dbReference type="Pfam" id="PF10259">
    <property type="entry name" value="Rogdi_lz"/>
    <property type="match status" value="1"/>
</dbReference>
<reference evidence="1 2" key="1">
    <citation type="journal article" date="2011" name="Proc. Natl. Acad. Sci. U.S.A.">
        <title>Evolutionary erosion of yeast sex chromosomes by mating-type switching accidents.</title>
        <authorList>
            <person name="Gordon J.L."/>
            <person name="Armisen D."/>
            <person name="Proux-Wera E."/>
            <person name="Oheigeartaigh S.S."/>
            <person name="Byrne K.P."/>
            <person name="Wolfe K.H."/>
        </authorList>
    </citation>
    <scope>NUCLEOTIDE SEQUENCE [LARGE SCALE GENOMIC DNA]</scope>
    <source>
        <strain evidence="2">ATCC 76901 / BCRC 22586 / CBS 4309 / NBRC 1992 / NRRL Y-12630</strain>
    </source>
</reference>
<dbReference type="KEGG" id="ncs:NCAS_0C02800"/>
<dbReference type="GO" id="GO:0070072">
    <property type="term" value="P:vacuolar proton-transporting V-type ATPase complex assembly"/>
    <property type="evidence" value="ECO:0007669"/>
    <property type="project" value="EnsemblFungi"/>
</dbReference>
<dbReference type="InParanoid" id="G0VCR0"/>
<dbReference type="eggNOG" id="ENOG502RBKJ">
    <property type="taxonomic scope" value="Eukaryota"/>
</dbReference>
<dbReference type="GO" id="GO:0043254">
    <property type="term" value="P:regulation of protein-containing complex assembly"/>
    <property type="evidence" value="ECO:0007669"/>
    <property type="project" value="EnsemblFungi"/>
</dbReference>
<evidence type="ECO:0000313" key="2">
    <source>
        <dbReference type="Proteomes" id="UP000001640"/>
    </source>
</evidence>